<keyword evidence="5" id="KW-0663">Pyridoxal phosphate</keyword>
<dbReference type="Pfam" id="PF00266">
    <property type="entry name" value="Aminotran_5"/>
    <property type="match status" value="1"/>
</dbReference>
<sequence>MIINGQDEILVSQMEHHSNIVPWQMLCHKKGSRIVPIPINDKGEIILEEYEKLFSPRTKMVAITQVSNVLGTINPIREIVAIAHSHGVCVLVDGAQAAPHLSTDVRELDADFYTLSGHKMYGPTGIGVLYGKKALLDSMPPWQGGGGMIKDVDFDKTVYMDLPYKFEAGTGNIADAVALGTAVDYIEEIGMNNIECHEQELTKYAMEALSAIKGSYTIGNAYNKTSVLSFILDGVSPQKMAELLDSEGIAVRAGHHCAQPVLKHFGLSSTLRASIGLYNTYEDIDALVKGIIKHRYKS</sequence>
<evidence type="ECO:0000313" key="9">
    <source>
        <dbReference type="Proteomes" id="UP000036923"/>
    </source>
</evidence>
<evidence type="ECO:0000256" key="6">
    <source>
        <dbReference type="ARBA" id="ARBA00050776"/>
    </source>
</evidence>
<dbReference type="EC" id="2.8.1.7" evidence="3"/>
<dbReference type="CDD" id="cd06453">
    <property type="entry name" value="SufS_like"/>
    <property type="match status" value="1"/>
</dbReference>
<proteinExistence type="inferred from homology"/>
<evidence type="ECO:0000256" key="5">
    <source>
        <dbReference type="ARBA" id="ARBA00022898"/>
    </source>
</evidence>
<dbReference type="InterPro" id="IPR010970">
    <property type="entry name" value="Cys_dSase_SufS"/>
</dbReference>
<organism evidence="8 9">
    <name type="scientific">Pseudobacteroides cellulosolvens ATCC 35603 = DSM 2933</name>
    <dbReference type="NCBI Taxonomy" id="398512"/>
    <lineage>
        <taxon>Bacteria</taxon>
        <taxon>Bacillati</taxon>
        <taxon>Bacillota</taxon>
        <taxon>Clostridia</taxon>
        <taxon>Eubacteriales</taxon>
        <taxon>Oscillospiraceae</taxon>
        <taxon>Pseudobacteroides</taxon>
    </lineage>
</organism>
<dbReference type="InterPro" id="IPR015422">
    <property type="entry name" value="PyrdxlP-dep_Trfase_small"/>
</dbReference>
<comment type="similarity">
    <text evidence="2">Belongs to the class-V pyridoxal-phosphate-dependent aminotransferase family. Csd subfamily.</text>
</comment>
<dbReference type="PATRIC" id="fig|398512.5.peg.3712"/>
<dbReference type="InterPro" id="IPR015421">
    <property type="entry name" value="PyrdxlP-dep_Trfase_major"/>
</dbReference>
<comment type="catalytic activity">
    <reaction evidence="6">
        <text>(sulfur carrier)-H + L-cysteine = (sulfur carrier)-SH + L-alanine</text>
        <dbReference type="Rhea" id="RHEA:43892"/>
        <dbReference type="Rhea" id="RHEA-COMP:14737"/>
        <dbReference type="Rhea" id="RHEA-COMP:14739"/>
        <dbReference type="ChEBI" id="CHEBI:29917"/>
        <dbReference type="ChEBI" id="CHEBI:35235"/>
        <dbReference type="ChEBI" id="CHEBI:57972"/>
        <dbReference type="ChEBI" id="CHEBI:64428"/>
        <dbReference type="EC" id="2.8.1.7"/>
    </reaction>
</comment>
<dbReference type="GO" id="GO:0030170">
    <property type="term" value="F:pyridoxal phosphate binding"/>
    <property type="evidence" value="ECO:0007669"/>
    <property type="project" value="InterPro"/>
</dbReference>
<keyword evidence="4 8" id="KW-0808">Transferase</keyword>
<feature type="domain" description="Aminotransferase class V" evidence="7">
    <location>
        <begin position="5"/>
        <end position="287"/>
    </location>
</feature>
<comment type="cofactor">
    <cofactor evidence="1">
        <name>pyridoxal 5'-phosphate</name>
        <dbReference type="ChEBI" id="CHEBI:597326"/>
    </cofactor>
</comment>
<dbReference type="Proteomes" id="UP000036923">
    <property type="component" value="Unassembled WGS sequence"/>
</dbReference>
<dbReference type="PANTHER" id="PTHR43586:SF8">
    <property type="entry name" value="CYSTEINE DESULFURASE 1, CHLOROPLASTIC"/>
    <property type="match status" value="1"/>
</dbReference>
<reference evidence="9" key="1">
    <citation type="submission" date="2015-07" db="EMBL/GenBank/DDBJ databases">
        <title>Near-Complete Genome Sequence of the Cellulolytic Bacterium Bacteroides (Pseudobacteroides) cellulosolvens ATCC 35603.</title>
        <authorList>
            <person name="Dassa B."/>
            <person name="Utturkar S.M."/>
            <person name="Klingeman D.M."/>
            <person name="Hurt R.A."/>
            <person name="Keller M."/>
            <person name="Xu J."/>
            <person name="Reddy Y.H.K."/>
            <person name="Borovok I."/>
            <person name="Grinberg I.R."/>
            <person name="Lamed R."/>
            <person name="Zhivin O."/>
            <person name="Bayer E.A."/>
            <person name="Brown S.D."/>
        </authorList>
    </citation>
    <scope>NUCLEOTIDE SEQUENCE [LARGE SCALE GENOMIC DNA]</scope>
    <source>
        <strain evidence="9">DSM 2933</strain>
    </source>
</reference>
<evidence type="ECO:0000256" key="4">
    <source>
        <dbReference type="ARBA" id="ARBA00022679"/>
    </source>
</evidence>
<dbReference type="GO" id="GO:0006534">
    <property type="term" value="P:cysteine metabolic process"/>
    <property type="evidence" value="ECO:0007669"/>
    <property type="project" value="InterPro"/>
</dbReference>
<dbReference type="Gene3D" id="3.90.1150.10">
    <property type="entry name" value="Aspartate Aminotransferase, domain 1"/>
    <property type="match status" value="1"/>
</dbReference>
<dbReference type="STRING" id="398512.Bccel_3544"/>
<dbReference type="SUPFAM" id="SSF53383">
    <property type="entry name" value="PLP-dependent transferases"/>
    <property type="match status" value="1"/>
</dbReference>
<gene>
    <name evidence="8" type="ORF">Bccel_3544</name>
</gene>
<protein>
    <recommendedName>
        <fullName evidence="3">cysteine desulfurase</fullName>
        <ecNumber evidence="3">2.8.1.7</ecNumber>
    </recommendedName>
</protein>
<evidence type="ECO:0000313" key="8">
    <source>
        <dbReference type="EMBL" id="KNY28270.1"/>
    </source>
</evidence>
<keyword evidence="9" id="KW-1185">Reference proteome</keyword>
<evidence type="ECO:0000259" key="7">
    <source>
        <dbReference type="Pfam" id="PF00266"/>
    </source>
</evidence>
<accession>A0A0L6JRG6</accession>
<dbReference type="InterPro" id="IPR000192">
    <property type="entry name" value="Aminotrans_V_dom"/>
</dbReference>
<dbReference type="InterPro" id="IPR015424">
    <property type="entry name" value="PyrdxlP-dep_Trfase"/>
</dbReference>
<evidence type="ECO:0000256" key="1">
    <source>
        <dbReference type="ARBA" id="ARBA00001933"/>
    </source>
</evidence>
<dbReference type="GO" id="GO:0031071">
    <property type="term" value="F:cysteine desulfurase activity"/>
    <property type="evidence" value="ECO:0007669"/>
    <property type="project" value="UniProtKB-EC"/>
</dbReference>
<dbReference type="EMBL" id="LGTC01000001">
    <property type="protein sequence ID" value="KNY28270.1"/>
    <property type="molecule type" value="Genomic_DNA"/>
</dbReference>
<name>A0A0L6JRG6_9FIRM</name>
<evidence type="ECO:0000256" key="2">
    <source>
        <dbReference type="ARBA" id="ARBA00010447"/>
    </source>
</evidence>
<dbReference type="PANTHER" id="PTHR43586">
    <property type="entry name" value="CYSTEINE DESULFURASE"/>
    <property type="match status" value="1"/>
</dbReference>
<dbReference type="AlphaFoldDB" id="A0A0L6JRG6"/>
<evidence type="ECO:0000256" key="3">
    <source>
        <dbReference type="ARBA" id="ARBA00012239"/>
    </source>
</evidence>
<comment type="caution">
    <text evidence="8">The sequence shown here is derived from an EMBL/GenBank/DDBJ whole genome shotgun (WGS) entry which is preliminary data.</text>
</comment>
<dbReference type="Gene3D" id="3.40.640.10">
    <property type="entry name" value="Type I PLP-dependent aspartate aminotransferase-like (Major domain)"/>
    <property type="match status" value="1"/>
</dbReference>
<dbReference type="eggNOG" id="COG0520">
    <property type="taxonomic scope" value="Bacteria"/>
</dbReference>